<feature type="compositionally biased region" description="Low complexity" evidence="3">
    <location>
        <begin position="229"/>
        <end position="246"/>
    </location>
</feature>
<dbReference type="EMBL" id="MU006307">
    <property type="protein sequence ID" value="KAF2850259.1"/>
    <property type="molecule type" value="Genomic_DNA"/>
</dbReference>
<accession>A0A6A7B7C2</accession>
<dbReference type="InterPro" id="IPR052233">
    <property type="entry name" value="Rho-type_GEFs"/>
</dbReference>
<feature type="region of interest" description="Disordered" evidence="3">
    <location>
        <begin position="1178"/>
        <end position="1211"/>
    </location>
</feature>
<dbReference type="InterPro" id="IPR000219">
    <property type="entry name" value="DH_dom"/>
</dbReference>
<dbReference type="OrthoDB" id="660555at2759"/>
<dbReference type="InterPro" id="IPR057283">
    <property type="entry name" value="RGF3_WH"/>
</dbReference>
<dbReference type="InterPro" id="IPR001849">
    <property type="entry name" value="PH_domain"/>
</dbReference>
<evidence type="ECO:0000313" key="8">
    <source>
        <dbReference type="Proteomes" id="UP000799423"/>
    </source>
</evidence>
<dbReference type="PANTHER" id="PTHR46572">
    <property type="entry name" value="RHO1 GDP-GTP EXCHANGE PROTEIN 1-RELATED"/>
    <property type="match status" value="1"/>
</dbReference>
<evidence type="ECO:0000256" key="3">
    <source>
        <dbReference type="SAM" id="MobiDB-lite"/>
    </source>
</evidence>
<dbReference type="SMART" id="SM00325">
    <property type="entry name" value="RhoGEF"/>
    <property type="match status" value="1"/>
</dbReference>
<evidence type="ECO:0008006" key="9">
    <source>
        <dbReference type="Google" id="ProtNLM"/>
    </source>
</evidence>
<feature type="compositionally biased region" description="Polar residues" evidence="3">
    <location>
        <begin position="1183"/>
        <end position="1196"/>
    </location>
</feature>
<evidence type="ECO:0000259" key="5">
    <source>
        <dbReference type="PROSITE" id="PS50010"/>
    </source>
</evidence>
<dbReference type="SMART" id="SM00233">
    <property type="entry name" value="PH"/>
    <property type="match status" value="1"/>
</dbReference>
<dbReference type="InterPro" id="IPR001180">
    <property type="entry name" value="CNH_dom"/>
</dbReference>
<feature type="region of interest" description="Disordered" evidence="3">
    <location>
        <begin position="1"/>
        <end position="124"/>
    </location>
</feature>
<dbReference type="InterPro" id="IPR041675">
    <property type="entry name" value="PH_5"/>
</dbReference>
<feature type="compositionally biased region" description="Polar residues" evidence="3">
    <location>
        <begin position="75"/>
        <end position="86"/>
    </location>
</feature>
<feature type="compositionally biased region" description="Polar residues" evidence="3">
    <location>
        <begin position="15"/>
        <end position="46"/>
    </location>
</feature>
<dbReference type="InterPro" id="IPR011993">
    <property type="entry name" value="PH-like_dom_sf"/>
</dbReference>
<feature type="compositionally biased region" description="Low complexity" evidence="3">
    <location>
        <begin position="167"/>
        <end position="180"/>
    </location>
</feature>
<dbReference type="Pfam" id="PF15405">
    <property type="entry name" value="PH_5"/>
    <property type="match status" value="1"/>
</dbReference>
<dbReference type="Pfam" id="PF23582">
    <property type="entry name" value="WHD_RGF3"/>
    <property type="match status" value="1"/>
</dbReference>
<dbReference type="Proteomes" id="UP000799423">
    <property type="component" value="Unassembled WGS sequence"/>
</dbReference>
<gene>
    <name evidence="7" type="ORF">T440DRAFT_109755</name>
</gene>
<feature type="compositionally biased region" description="Low complexity" evidence="3">
    <location>
        <begin position="1"/>
        <end position="14"/>
    </location>
</feature>
<name>A0A6A7B7C2_9PLEO</name>
<keyword evidence="2" id="KW-0344">Guanine-nucleotide releasing factor</keyword>
<dbReference type="PROSITE" id="PS50010">
    <property type="entry name" value="DH_2"/>
    <property type="match status" value="1"/>
</dbReference>
<dbReference type="SMART" id="SM00036">
    <property type="entry name" value="CNH"/>
    <property type="match status" value="1"/>
</dbReference>
<dbReference type="InterPro" id="IPR035899">
    <property type="entry name" value="DBL_dom_sf"/>
</dbReference>
<feature type="compositionally biased region" description="Low complexity" evidence="3">
    <location>
        <begin position="1197"/>
        <end position="1211"/>
    </location>
</feature>
<dbReference type="Gene3D" id="2.30.29.30">
    <property type="entry name" value="Pleckstrin-homology domain (PH domain)/Phosphotyrosine-binding domain (PTB)"/>
    <property type="match status" value="1"/>
</dbReference>
<feature type="region of interest" description="Disordered" evidence="3">
    <location>
        <begin position="544"/>
        <end position="598"/>
    </location>
</feature>
<feature type="region of interest" description="Disordered" evidence="3">
    <location>
        <begin position="635"/>
        <end position="674"/>
    </location>
</feature>
<feature type="compositionally biased region" description="Basic and acidic residues" evidence="3">
    <location>
        <begin position="400"/>
        <end position="409"/>
    </location>
</feature>
<dbReference type="PANTHER" id="PTHR46572:SF1">
    <property type="entry name" value="RHO1 GUANINE NUCLEOTIDE EXCHANGE FACTOR TUS1"/>
    <property type="match status" value="1"/>
</dbReference>
<dbReference type="PROSITE" id="PS50219">
    <property type="entry name" value="CNH"/>
    <property type="match status" value="1"/>
</dbReference>
<feature type="domain" description="CNH" evidence="6">
    <location>
        <begin position="1330"/>
        <end position="1632"/>
    </location>
</feature>
<dbReference type="Gene3D" id="1.20.900.10">
    <property type="entry name" value="Dbl homology (DH) domain"/>
    <property type="match status" value="1"/>
</dbReference>
<protein>
    <recommendedName>
        <fullName evidence="9">Rho1 guanine nucleotide exchange factor 3</fullName>
    </recommendedName>
</protein>
<evidence type="ECO:0000259" key="4">
    <source>
        <dbReference type="PROSITE" id="PS50003"/>
    </source>
</evidence>
<feature type="region of interest" description="Disordered" evidence="3">
    <location>
        <begin position="397"/>
        <end position="416"/>
    </location>
</feature>
<reference evidence="7" key="1">
    <citation type="submission" date="2020-01" db="EMBL/GenBank/DDBJ databases">
        <authorList>
            <consortium name="DOE Joint Genome Institute"/>
            <person name="Haridas S."/>
            <person name="Albert R."/>
            <person name="Binder M."/>
            <person name="Bloem J."/>
            <person name="Labutti K."/>
            <person name="Salamov A."/>
            <person name="Andreopoulos B."/>
            <person name="Baker S.E."/>
            <person name="Barry K."/>
            <person name="Bills G."/>
            <person name="Bluhm B.H."/>
            <person name="Cannon C."/>
            <person name="Castanera R."/>
            <person name="Culley D.E."/>
            <person name="Daum C."/>
            <person name="Ezra D."/>
            <person name="Gonzalez J.B."/>
            <person name="Henrissat B."/>
            <person name="Kuo A."/>
            <person name="Liang C."/>
            <person name="Lipzen A."/>
            <person name="Lutzoni F."/>
            <person name="Magnuson J."/>
            <person name="Mondo S."/>
            <person name="Nolan M."/>
            <person name="Ohm R."/>
            <person name="Pangilinan J."/>
            <person name="Park H.-J."/>
            <person name="Ramirez L."/>
            <person name="Alfaro M."/>
            <person name="Sun H."/>
            <person name="Tritt A."/>
            <person name="Yoshinaga Y."/>
            <person name="Zwiers L.-H."/>
            <person name="Turgeon B.G."/>
            <person name="Goodwin S.B."/>
            <person name="Spatafora J.W."/>
            <person name="Crous P.W."/>
            <person name="Grigoriev I.V."/>
        </authorList>
    </citation>
    <scope>NUCLEOTIDE SEQUENCE</scope>
    <source>
        <strain evidence="7">IPT5</strain>
    </source>
</reference>
<evidence type="ECO:0000313" key="7">
    <source>
        <dbReference type="EMBL" id="KAF2850259.1"/>
    </source>
</evidence>
<feature type="compositionally biased region" description="Low complexity" evidence="3">
    <location>
        <begin position="472"/>
        <end position="483"/>
    </location>
</feature>
<dbReference type="GO" id="GO:0005085">
    <property type="term" value="F:guanyl-nucleotide exchange factor activity"/>
    <property type="evidence" value="ECO:0007669"/>
    <property type="project" value="UniProtKB-KW"/>
</dbReference>
<feature type="compositionally biased region" description="Polar residues" evidence="3">
    <location>
        <begin position="577"/>
        <end position="592"/>
    </location>
</feature>
<proteinExistence type="predicted"/>
<organism evidence="7 8">
    <name type="scientific">Plenodomus tracheiphilus IPT5</name>
    <dbReference type="NCBI Taxonomy" id="1408161"/>
    <lineage>
        <taxon>Eukaryota</taxon>
        <taxon>Fungi</taxon>
        <taxon>Dikarya</taxon>
        <taxon>Ascomycota</taxon>
        <taxon>Pezizomycotina</taxon>
        <taxon>Dothideomycetes</taxon>
        <taxon>Pleosporomycetidae</taxon>
        <taxon>Pleosporales</taxon>
        <taxon>Pleosporineae</taxon>
        <taxon>Leptosphaeriaceae</taxon>
        <taxon>Plenodomus</taxon>
    </lineage>
</organism>
<dbReference type="SUPFAM" id="SSF48065">
    <property type="entry name" value="DBL homology domain (DH-domain)"/>
    <property type="match status" value="1"/>
</dbReference>
<dbReference type="Pfam" id="PF00621">
    <property type="entry name" value="RhoGEF"/>
    <property type="match status" value="1"/>
</dbReference>
<feature type="compositionally biased region" description="Low complexity" evidence="3">
    <location>
        <begin position="96"/>
        <end position="117"/>
    </location>
</feature>
<evidence type="ECO:0000259" key="6">
    <source>
        <dbReference type="PROSITE" id="PS50219"/>
    </source>
</evidence>
<feature type="domain" description="PH" evidence="4">
    <location>
        <begin position="1088"/>
        <end position="1265"/>
    </location>
</feature>
<dbReference type="CDD" id="cd00160">
    <property type="entry name" value="RhoGEF"/>
    <property type="match status" value="1"/>
</dbReference>
<sequence>MSYYGNGQNYYNPNIPHSSGSAQGPYQDPYNNNRRTPSVDNGDQTNGGAAGYGYPQPARRNSMAARQNDELFIGDNSSPQLSQGPMSPTAGAYHTSYNSYPSQSQQQYNPQNYNPQPIALPNPQQYGGVNRVFAPAVSSSHQPYVPAAYADNSLGRSNTVNHPYGFSPTSPTASYPSPNTYQNSQFGRAASMQGRSSAYSAPAPPPLPTIQPGSAQLPSEDWGNYPARHASTASSGYYSSSASHAPLPSPPGYDPGYGSQPRNDRLTSLSSLHTNPLPPTPENPVHTSPQRSSTVSSRPLPPPPQESDSDEYFPQPNGHTYQDDLFDDVMNMTAGGQPVQGRQANGGHYYNNPERHSSGRNGEHVNGDRPSLYPMRETYASDESDAEAAAGVAALQMAEEQDRADEAHRCSGGTGSFSAHSSYLSAQTPIDTGHPGHGSASDSDYVGVDVSMFGGGFTPSFNYGGDPSQLAGSSQGVSTSGSQRRSEAPSDDYDPIHPFPSFSSNARVDTFGTGGLEEPSARRRSYDEGDEVILMDSASALSGSTLSGPMSAMPGEPPDMFYHPGISNRPLPPPPASSNQRPNHQSTGSTGSYEYWRNAPSARGSYPVDPNAVHMVSPTGTHVPRSTSLLQHSNAPTAIPLPRSKTDAEQGHRTRQSANRNTFYGGAMDSDGNTLTPNSAEAVAIDLPTLPIGKRFNPAKLSTNDFKKCTEPWALSSIIAWLKTMTEGENDLKEGPIQEGLIALFTHKVPTMNIADAETLSARVVSEMYKAGTLVHEEEWLRFSTASMTGVIFQLTGAGCYAPMLHTHVSPGRCYSHHCQRTLKKIDLSSQSAAHKSEDWATFHKLKKTDLEGTNKKEIERQNILHEIVQGEDNYMERLDVWRRLYRDRLISAQPPVIPPKKLNRFINDIFGKVEAVRKANEDHLLPQIKYRQQEQGPWIVGFSDIFREWIRKARHAYIEYAAAFPFASFLVRQEADRNILFRSFLDEAQKNKLSNKLGWDTYLKGPIDRLQRYGLLIDTVLKNSTVDNEEKRNLQIAKEEIKAVTLECDSRVAEMGRKVSLTDLQAKLILRPGMQRVELNLDHLGRELIFRGDLQRMGGSRFNWLETHALLFDHYLVLAKTVSFREADGVTKSEKYDVSRLPIPMDLLVLESEDDDPVVRSTMKGISTVTTVAGRVAGANPSRVSNSPGPGSLQHTNTSNSLGSNNTGSSGKTVVNTISIDSSRDEKILYPFRVKHLGKETYTLYASSAQNRAEWCDKLIIAKTRHAAALFAQNAEPFRLRVMADAAFAYDSAMPSQRAITIKGTPLDRSVEEVEKLFVNVGRPVPICRARVNCATAFNQPYGKHMIAVGTDIGVYVSEFDNPRGWSKAIQVPRVSQIAVLEQFSLMLLISDKALIAYHLDTVCPVGGVAPTSDSSRRAPQKLSGARDIGFFATGVMKDRTLVFYKKRDGISSTFKVLEPVYQKSTEKKSRMWKSGRTEFFREFDEFYIPADCFTINLFNTTLAISTAKGFEVMTLDKKQPWSVPDLKQPHVATIASRLQNQDPLGMFRLSDQEYLLCYEECAVYINKNGDISRSVIMEFVGKAKHAAMYGPYVLLFDPDFVEIRNAQNGRLRQVIAGRDVKCLDDGLSGGSSHNRTVKLSLQHPHQERCQVVVELVLNDGQKE</sequence>
<dbReference type="SUPFAM" id="SSF50729">
    <property type="entry name" value="PH domain-like"/>
    <property type="match status" value="1"/>
</dbReference>
<evidence type="ECO:0000256" key="1">
    <source>
        <dbReference type="ARBA" id="ARBA00022553"/>
    </source>
</evidence>
<feature type="region of interest" description="Disordered" evidence="3">
    <location>
        <begin position="464"/>
        <end position="528"/>
    </location>
</feature>
<keyword evidence="1" id="KW-0597">Phosphoprotein</keyword>
<feature type="region of interest" description="Disordered" evidence="3">
    <location>
        <begin position="160"/>
        <end position="371"/>
    </location>
</feature>
<feature type="compositionally biased region" description="Polar residues" evidence="3">
    <location>
        <begin position="285"/>
        <end position="297"/>
    </location>
</feature>
<evidence type="ECO:0000256" key="2">
    <source>
        <dbReference type="ARBA" id="ARBA00022658"/>
    </source>
</evidence>
<feature type="compositionally biased region" description="Basic and acidic residues" evidence="3">
    <location>
        <begin position="353"/>
        <end position="367"/>
    </location>
</feature>
<dbReference type="Pfam" id="PF00780">
    <property type="entry name" value="CNH"/>
    <property type="match status" value="1"/>
</dbReference>
<keyword evidence="8" id="KW-1185">Reference proteome</keyword>
<feature type="domain" description="DH" evidence="5">
    <location>
        <begin position="860"/>
        <end position="1052"/>
    </location>
</feature>
<dbReference type="PROSITE" id="PS50003">
    <property type="entry name" value="PH_DOMAIN"/>
    <property type="match status" value="1"/>
</dbReference>